<dbReference type="RefSeq" id="WP_189564638.1">
    <property type="nucleotide sequence ID" value="NZ_BMXF01000002.1"/>
</dbReference>
<keyword evidence="3" id="KW-1185">Reference proteome</keyword>
<reference evidence="2 3" key="1">
    <citation type="journal article" date="2014" name="Int. J. Syst. Evol. Microbiol.">
        <title>Complete genome sequence of Corynebacterium casei LMG S-19264T (=DSM 44701T), isolated from a smear-ripened cheese.</title>
        <authorList>
            <consortium name="US DOE Joint Genome Institute (JGI-PGF)"/>
            <person name="Walter F."/>
            <person name="Albersmeier A."/>
            <person name="Kalinowski J."/>
            <person name="Ruckert C."/>
        </authorList>
    </citation>
    <scope>NUCLEOTIDE SEQUENCE [LARGE SCALE GENOMIC DNA]</scope>
    <source>
        <strain evidence="2 3">KCTC 12866</strain>
    </source>
</reference>
<comment type="caution">
    <text evidence="2">The sequence shown here is derived from an EMBL/GenBank/DDBJ whole genome shotgun (WGS) entry which is preliminary data.</text>
</comment>
<evidence type="ECO:0000313" key="3">
    <source>
        <dbReference type="Proteomes" id="UP000598271"/>
    </source>
</evidence>
<name>A0A8J3GAB9_9BACT</name>
<dbReference type="EMBL" id="BMXF01000002">
    <property type="protein sequence ID" value="GHB69302.1"/>
    <property type="molecule type" value="Genomic_DNA"/>
</dbReference>
<dbReference type="Proteomes" id="UP000598271">
    <property type="component" value="Unassembled WGS sequence"/>
</dbReference>
<evidence type="ECO:0000256" key="1">
    <source>
        <dbReference type="SAM" id="SignalP"/>
    </source>
</evidence>
<sequence>MKRFIPLFTLLLGLHLTAFAQNEEYYKKDTLPQQRRQSTIIIPNEVENNQNPVDSKPVEGRPVSEVPMSMLDRLRLGGSFGLSLGNYTNINLSPMAGLNLTDKLLAGGGLTYMFASYRPFGASASQRVSSSNYGARAFLMYTLLPMVTLQAEYEGLNVQYSNGRDLDRTWIGSPLIGGAYTQPLGGRFTRSILMTALYNLSYDSQISPYTGRNISPYSSPFIFRITFL</sequence>
<feature type="chain" id="PRO_5035176865" description="Outer membrane protein beta-barrel domain-containing protein" evidence="1">
    <location>
        <begin position="21"/>
        <end position="228"/>
    </location>
</feature>
<proteinExistence type="predicted"/>
<protein>
    <recommendedName>
        <fullName evidence="4">Outer membrane protein beta-barrel domain-containing protein</fullName>
    </recommendedName>
</protein>
<evidence type="ECO:0000313" key="2">
    <source>
        <dbReference type="EMBL" id="GHB69302.1"/>
    </source>
</evidence>
<gene>
    <name evidence="2" type="ORF">GCM10007390_23560</name>
</gene>
<accession>A0A8J3GAB9</accession>
<feature type="signal peptide" evidence="1">
    <location>
        <begin position="1"/>
        <end position="20"/>
    </location>
</feature>
<keyword evidence="1" id="KW-0732">Signal</keyword>
<evidence type="ECO:0008006" key="4">
    <source>
        <dbReference type="Google" id="ProtNLM"/>
    </source>
</evidence>
<organism evidence="2 3">
    <name type="scientific">Persicitalea jodogahamensis</name>
    <dbReference type="NCBI Taxonomy" id="402147"/>
    <lineage>
        <taxon>Bacteria</taxon>
        <taxon>Pseudomonadati</taxon>
        <taxon>Bacteroidota</taxon>
        <taxon>Cytophagia</taxon>
        <taxon>Cytophagales</taxon>
        <taxon>Spirosomataceae</taxon>
        <taxon>Persicitalea</taxon>
    </lineage>
</organism>
<dbReference type="AlphaFoldDB" id="A0A8J3GAB9"/>